<protein>
    <submittedName>
        <fullName evidence="4">GNAT family N-acetyltransferase</fullName>
    </submittedName>
</protein>
<keyword evidence="5" id="KW-1185">Reference proteome</keyword>
<sequence length="132" mass="14744">MIVYRSEVGAASPEQISGFFVGWPSPPTAEKLVDVMDSSFRRVWAFDGERVVGYVNAISDGVLAAFIPWLEVHLDYRGQGIGTELMKRIVAQLEGMYSIDLVCDGELTKYYERLGFMPLAGMGMRNSDALRR</sequence>
<dbReference type="InterPro" id="IPR045039">
    <property type="entry name" value="NSI-like"/>
</dbReference>
<evidence type="ECO:0000313" key="5">
    <source>
        <dbReference type="Proteomes" id="UP001555100"/>
    </source>
</evidence>
<organism evidence="4 5">
    <name type="scientific">Trueperella pyogenes</name>
    <dbReference type="NCBI Taxonomy" id="1661"/>
    <lineage>
        <taxon>Bacteria</taxon>
        <taxon>Bacillati</taxon>
        <taxon>Actinomycetota</taxon>
        <taxon>Actinomycetes</taxon>
        <taxon>Actinomycetales</taxon>
        <taxon>Actinomycetaceae</taxon>
        <taxon>Trueperella</taxon>
    </lineage>
</organism>
<evidence type="ECO:0000259" key="3">
    <source>
        <dbReference type="PROSITE" id="PS51186"/>
    </source>
</evidence>
<dbReference type="SUPFAM" id="SSF55729">
    <property type="entry name" value="Acyl-CoA N-acyltransferases (Nat)"/>
    <property type="match status" value="1"/>
</dbReference>
<dbReference type="RefSeq" id="WP_354671921.1">
    <property type="nucleotide sequence ID" value="NZ_CP158015.1"/>
</dbReference>
<dbReference type="CDD" id="cd04301">
    <property type="entry name" value="NAT_SF"/>
    <property type="match status" value="1"/>
</dbReference>
<comment type="caution">
    <text evidence="4">The sequence shown here is derived from an EMBL/GenBank/DDBJ whole genome shotgun (WGS) entry which is preliminary data.</text>
</comment>
<dbReference type="Gene3D" id="3.40.630.30">
    <property type="match status" value="1"/>
</dbReference>
<gene>
    <name evidence="4" type="ORF">V3M73_00930</name>
</gene>
<dbReference type="Pfam" id="PF13508">
    <property type="entry name" value="Acetyltransf_7"/>
    <property type="match status" value="1"/>
</dbReference>
<keyword evidence="1" id="KW-0808">Transferase</keyword>
<evidence type="ECO:0000256" key="1">
    <source>
        <dbReference type="ARBA" id="ARBA00022679"/>
    </source>
</evidence>
<name>A0ABV3N8U6_9ACTO</name>
<dbReference type="Proteomes" id="UP001555100">
    <property type="component" value="Unassembled WGS sequence"/>
</dbReference>
<dbReference type="PANTHER" id="PTHR43626:SF4">
    <property type="entry name" value="GCN5-RELATED N-ACETYLTRANSFERASE 2, CHLOROPLASTIC"/>
    <property type="match status" value="1"/>
</dbReference>
<accession>A0ABV3N8U6</accession>
<keyword evidence="2" id="KW-0012">Acyltransferase</keyword>
<feature type="domain" description="N-acetyltransferase" evidence="3">
    <location>
        <begin position="2"/>
        <end position="132"/>
    </location>
</feature>
<dbReference type="EMBL" id="JBAGNM010000001">
    <property type="protein sequence ID" value="MEW6953590.1"/>
    <property type="molecule type" value="Genomic_DNA"/>
</dbReference>
<dbReference type="PANTHER" id="PTHR43626">
    <property type="entry name" value="ACYL-COA N-ACYLTRANSFERASE"/>
    <property type="match status" value="1"/>
</dbReference>
<evidence type="ECO:0000313" key="4">
    <source>
        <dbReference type="EMBL" id="MEW6953590.1"/>
    </source>
</evidence>
<dbReference type="PROSITE" id="PS51186">
    <property type="entry name" value="GNAT"/>
    <property type="match status" value="1"/>
</dbReference>
<evidence type="ECO:0000256" key="2">
    <source>
        <dbReference type="ARBA" id="ARBA00023315"/>
    </source>
</evidence>
<proteinExistence type="predicted"/>
<dbReference type="InterPro" id="IPR016181">
    <property type="entry name" value="Acyl_CoA_acyltransferase"/>
</dbReference>
<reference evidence="4 5" key="1">
    <citation type="submission" date="2024-01" db="EMBL/GenBank/DDBJ databases">
        <title>Genomic analysis and antimicrobial resistance profiles of Trueperella pyogenes isolated from domestic and wild animals.</title>
        <authorList>
            <person name="Magossi G."/>
            <person name="Gzyl K.E."/>
            <person name="Holman D.B."/>
            <person name="Amat S."/>
        </authorList>
    </citation>
    <scope>NUCLEOTIDE SEQUENCE [LARGE SCALE GENOMIC DNA]</scope>
    <source>
        <strain evidence="4 5">1494</strain>
    </source>
</reference>
<dbReference type="InterPro" id="IPR000182">
    <property type="entry name" value="GNAT_dom"/>
</dbReference>